<feature type="domain" description="Protein-glutamine gamma-glutamyltransferase-like C-terminal" evidence="3">
    <location>
        <begin position="394"/>
        <end position="460"/>
    </location>
</feature>
<feature type="transmembrane region" description="Helical" evidence="2">
    <location>
        <begin position="56"/>
        <end position="78"/>
    </location>
</feature>
<dbReference type="InterPro" id="IPR025403">
    <property type="entry name" value="TgpA-like_C"/>
</dbReference>
<dbReference type="RefSeq" id="WP_189100465.1">
    <property type="nucleotide sequence ID" value="NZ_BMQO01000004.1"/>
</dbReference>
<feature type="transmembrane region" description="Helical" evidence="2">
    <location>
        <begin position="90"/>
        <end position="111"/>
    </location>
</feature>
<feature type="region of interest" description="Disordered" evidence="1">
    <location>
        <begin position="198"/>
        <end position="222"/>
    </location>
</feature>
<protein>
    <recommendedName>
        <fullName evidence="3">Protein-glutamine gamma-glutamyltransferase-like C-terminal domain-containing protein</fullName>
    </recommendedName>
</protein>
<evidence type="ECO:0000259" key="3">
    <source>
        <dbReference type="Pfam" id="PF13559"/>
    </source>
</evidence>
<keyword evidence="2" id="KW-0472">Membrane</keyword>
<evidence type="ECO:0000256" key="1">
    <source>
        <dbReference type="SAM" id="MobiDB-lite"/>
    </source>
</evidence>
<feature type="transmembrane region" description="Helical" evidence="2">
    <location>
        <begin position="20"/>
        <end position="44"/>
    </location>
</feature>
<dbReference type="Pfam" id="PF13559">
    <property type="entry name" value="DUF4129"/>
    <property type="match status" value="1"/>
</dbReference>
<feature type="region of interest" description="Disordered" evidence="1">
    <location>
        <begin position="307"/>
        <end position="326"/>
    </location>
</feature>
<gene>
    <name evidence="4" type="ORF">GCM10008961_15290</name>
</gene>
<keyword evidence="5" id="KW-1185">Reference proteome</keyword>
<evidence type="ECO:0000313" key="5">
    <source>
        <dbReference type="Proteomes" id="UP000620633"/>
    </source>
</evidence>
<proteinExistence type="predicted"/>
<dbReference type="Proteomes" id="UP000620633">
    <property type="component" value="Unassembled WGS sequence"/>
</dbReference>
<feature type="transmembrane region" description="Helical" evidence="2">
    <location>
        <begin position="277"/>
        <end position="299"/>
    </location>
</feature>
<feature type="transmembrane region" description="Helical" evidence="2">
    <location>
        <begin position="118"/>
        <end position="144"/>
    </location>
</feature>
<evidence type="ECO:0000256" key="2">
    <source>
        <dbReference type="SAM" id="Phobius"/>
    </source>
</evidence>
<organism evidence="4 5">
    <name type="scientific">Deinococcus knuensis</name>
    <dbReference type="NCBI Taxonomy" id="1837380"/>
    <lineage>
        <taxon>Bacteria</taxon>
        <taxon>Thermotogati</taxon>
        <taxon>Deinococcota</taxon>
        <taxon>Deinococci</taxon>
        <taxon>Deinococcales</taxon>
        <taxon>Deinococcaceae</taxon>
        <taxon>Deinococcus</taxon>
    </lineage>
</organism>
<comment type="caution">
    <text evidence="4">The sequence shown here is derived from an EMBL/GenBank/DDBJ whole genome shotgun (WGS) entry which is preliminary data.</text>
</comment>
<evidence type="ECO:0000313" key="4">
    <source>
        <dbReference type="EMBL" id="GGS24621.1"/>
    </source>
</evidence>
<dbReference type="EMBL" id="BMQO01000004">
    <property type="protein sequence ID" value="GGS24621.1"/>
    <property type="molecule type" value="Genomic_DNA"/>
</dbReference>
<reference evidence="5" key="1">
    <citation type="journal article" date="2019" name="Int. J. Syst. Evol. Microbiol.">
        <title>The Global Catalogue of Microorganisms (GCM) 10K type strain sequencing project: providing services to taxonomists for standard genome sequencing and annotation.</title>
        <authorList>
            <consortium name="The Broad Institute Genomics Platform"/>
            <consortium name="The Broad Institute Genome Sequencing Center for Infectious Disease"/>
            <person name="Wu L."/>
            <person name="Ma J."/>
        </authorList>
    </citation>
    <scope>NUCLEOTIDE SEQUENCE [LARGE SCALE GENOMIC DNA]</scope>
    <source>
        <strain evidence="5">JCM 31406</strain>
    </source>
</reference>
<keyword evidence="2" id="KW-0812">Transmembrane</keyword>
<feature type="compositionally biased region" description="Low complexity" evidence="1">
    <location>
        <begin position="208"/>
        <end position="217"/>
    </location>
</feature>
<keyword evidence="2" id="KW-1133">Transmembrane helix</keyword>
<feature type="transmembrane region" description="Helical" evidence="2">
    <location>
        <begin position="341"/>
        <end position="360"/>
    </location>
</feature>
<accession>A0ABQ2SEB1</accession>
<name>A0ABQ2SEB1_9DEIO</name>
<sequence length="483" mass="49158">MNAAPPGVTGGPPWTAYGLALLPLCLAGLLPVWGTALLCALFAAGVRWPAWAQGRVLITQLIVTLSMLSLLPAALAGADASGGPAGLVPLALRALLLSLGGLALCAAAAATEEGRRRALLVPLLLGLLAPQAGLLLALVGGALARPGPDTNLRGNARPSVAGARRWWPVMAAGLGALLLALLLPVGNVFTPVAAGTGQSAPPLPPATPERTPAAPAAPGQPPALLRPFQVPVQLNLGSPGVASELILPVALMGLLATLGLFRRTGPARGRPPHPAEVLLLSGLFAMAALWFAAALTLYIQGTGGVTEPAAAASPPPGPQGTPVASAPPAARVLDLSRLTTLLSWGTLLGTALFTAALWWLRRRAYEPQAAPDTDAPPPAPPYVPPEPLHRVREAYRAAQTALSGAGLDRAPAETPAGHAARLTARHPALSGPLATLTAAYEPVRYGGRVTDDDAQQAEQAALALRDLLPTLPDSDLTPRKDTP</sequence>